<protein>
    <recommendedName>
        <fullName evidence="3">Leptin receptor</fullName>
    </recommendedName>
</protein>
<gene>
    <name evidence="1" type="ORF">GOODEAATRI_016553</name>
</gene>
<dbReference type="Proteomes" id="UP001476798">
    <property type="component" value="Unassembled WGS sequence"/>
</dbReference>
<name>A0ABV0N1Z7_9TELE</name>
<keyword evidence="2" id="KW-1185">Reference proteome</keyword>
<accession>A0ABV0N1Z7</accession>
<organism evidence="1 2">
    <name type="scientific">Goodea atripinnis</name>
    <dbReference type="NCBI Taxonomy" id="208336"/>
    <lineage>
        <taxon>Eukaryota</taxon>
        <taxon>Metazoa</taxon>
        <taxon>Chordata</taxon>
        <taxon>Craniata</taxon>
        <taxon>Vertebrata</taxon>
        <taxon>Euteleostomi</taxon>
        <taxon>Actinopterygii</taxon>
        <taxon>Neopterygii</taxon>
        <taxon>Teleostei</taxon>
        <taxon>Neoteleostei</taxon>
        <taxon>Acanthomorphata</taxon>
        <taxon>Ovalentaria</taxon>
        <taxon>Atherinomorphae</taxon>
        <taxon>Cyprinodontiformes</taxon>
        <taxon>Goodeidae</taxon>
        <taxon>Goodea</taxon>
    </lineage>
</organism>
<evidence type="ECO:0008006" key="3">
    <source>
        <dbReference type="Google" id="ProtNLM"/>
    </source>
</evidence>
<feature type="non-terminal residue" evidence="1">
    <location>
        <position position="1"/>
    </location>
</feature>
<comment type="caution">
    <text evidence="1">The sequence shown here is derived from an EMBL/GenBank/DDBJ whole genome shotgun (WGS) entry which is preliminary data.</text>
</comment>
<dbReference type="EMBL" id="JAHRIO010021280">
    <property type="protein sequence ID" value="MEQ2165410.1"/>
    <property type="molecule type" value="Genomic_DNA"/>
</dbReference>
<evidence type="ECO:0000313" key="2">
    <source>
        <dbReference type="Proteomes" id="UP001476798"/>
    </source>
</evidence>
<evidence type="ECO:0000313" key="1">
    <source>
        <dbReference type="EMBL" id="MEQ2165410.1"/>
    </source>
</evidence>
<sequence>VELLPPVLCMASPLQKANDNQYLYVSSFPLAGTRSVVSRFTTWESNLSKVVSTEPPWVGGSVRWRSGEEGLDTNSIQTPHKLPRALSSFADSATFLLGSVRPACSGEDRQNHCDFTHKQRDREGLAPFLS</sequence>
<reference evidence="1 2" key="1">
    <citation type="submission" date="2021-06" db="EMBL/GenBank/DDBJ databases">
        <authorList>
            <person name="Palmer J.M."/>
        </authorList>
    </citation>
    <scope>NUCLEOTIDE SEQUENCE [LARGE SCALE GENOMIC DNA]</scope>
    <source>
        <strain evidence="1 2">GA_2019</strain>
        <tissue evidence="1">Muscle</tissue>
    </source>
</reference>
<proteinExistence type="predicted"/>